<evidence type="ECO:0000313" key="2">
    <source>
        <dbReference type="Proteomes" id="UP000001423"/>
    </source>
</evidence>
<evidence type="ECO:0000313" key="1">
    <source>
        <dbReference type="EMBL" id="CAE21556.1"/>
    </source>
</evidence>
<protein>
    <recommendedName>
        <fullName evidence="3">Helix-turn-helix domain of resolvase</fullName>
    </recommendedName>
</protein>
<reference evidence="1 2" key="1">
    <citation type="journal article" date="2003" name="Nature">
        <title>Genome divergence in two Prochlorococcus ecotypes reflects oceanic niche differentiation.</title>
        <authorList>
            <person name="Rocap G."/>
            <person name="Larimer F.W."/>
            <person name="Lamerdin J.E."/>
            <person name="Malfatti S."/>
            <person name="Chain P."/>
            <person name="Ahlgren N.A."/>
            <person name="Arellano A."/>
            <person name="Coleman M."/>
            <person name="Hauser L."/>
            <person name="Hess W.R."/>
            <person name="Johnson Z.I."/>
            <person name="Land M.L."/>
            <person name="Lindell D."/>
            <person name="Post A.F."/>
            <person name="Regala W."/>
            <person name="Shah M."/>
            <person name="Shaw S.L."/>
            <person name="Steglich C."/>
            <person name="Sullivan M.B."/>
            <person name="Ting C.S."/>
            <person name="Tolonen A."/>
            <person name="Webb E.A."/>
            <person name="Zinser E.R."/>
            <person name="Chisholm S.W."/>
        </authorList>
    </citation>
    <scope>NUCLEOTIDE SEQUENCE [LARGE SCALE GENOMIC DNA]</scope>
    <source>
        <strain evidence="2">MIT 9313</strain>
    </source>
</reference>
<dbReference type="EMBL" id="BX548175">
    <property type="protein sequence ID" value="CAE21556.1"/>
    <property type="molecule type" value="Genomic_DNA"/>
</dbReference>
<dbReference type="Proteomes" id="UP000001423">
    <property type="component" value="Chromosome"/>
</dbReference>
<gene>
    <name evidence="1" type="ordered locus">PMT_1381</name>
</gene>
<keyword evidence="2" id="KW-1185">Reference proteome</keyword>
<dbReference type="KEGG" id="pmt:PMT_1381"/>
<evidence type="ECO:0008006" key="3">
    <source>
        <dbReference type="Google" id="ProtNLM"/>
    </source>
</evidence>
<name>Q7V602_PROMM</name>
<accession>Q7V602</accession>
<dbReference type="eggNOG" id="COG2963">
    <property type="taxonomic scope" value="Bacteria"/>
</dbReference>
<dbReference type="HOGENOM" id="CLU_055594_1_0_3"/>
<proteinExistence type="predicted"/>
<organism evidence="1 2">
    <name type="scientific">Prochlorococcus marinus (strain MIT 9313)</name>
    <dbReference type="NCBI Taxonomy" id="74547"/>
    <lineage>
        <taxon>Bacteria</taxon>
        <taxon>Bacillati</taxon>
        <taxon>Cyanobacteriota</taxon>
        <taxon>Cyanophyceae</taxon>
        <taxon>Synechococcales</taxon>
        <taxon>Prochlorococcaceae</taxon>
        <taxon>Prochlorococcus</taxon>
    </lineage>
</organism>
<sequence length="277" mass="29987">MQPMAASRLSDSQKSELVERYRAGDATASLAKAYGCSPNTVTRTVKTLLSEKDYVAVKASRAQRGAISKTLSAVGEASVKDPSESLSSQLNSLDEVKLEEGKVDELALDDEAAGVLALDDADDFGHDPEEDCSEDDHLEADMGDLPESEVFRELVPLVADSVAFNDRPTVQSQPLLPGLLPSSVYMLVDKTVELDARPLKEFSELGLLADDDQDRWALCLFANPRSAKRQCGRSQRVIKVPDTSVFELTTSYLLARGITRLVLEGSLIALDAQAPSI</sequence>
<dbReference type="AlphaFoldDB" id="Q7V602"/>